<dbReference type="AlphaFoldDB" id="A0A8J5NCG6"/>
<dbReference type="Proteomes" id="UP000747542">
    <property type="component" value="Unassembled WGS sequence"/>
</dbReference>
<evidence type="ECO:0000256" key="1">
    <source>
        <dbReference type="SAM" id="MobiDB-lite"/>
    </source>
</evidence>
<dbReference type="EMBL" id="JAHLQT010002534">
    <property type="protein sequence ID" value="KAG7176874.1"/>
    <property type="molecule type" value="Genomic_DNA"/>
</dbReference>
<evidence type="ECO:0000313" key="2">
    <source>
        <dbReference type="EMBL" id="KAG7176874.1"/>
    </source>
</evidence>
<proteinExistence type="predicted"/>
<protein>
    <submittedName>
        <fullName evidence="2">Uncharacterized protein</fullName>
    </submittedName>
</protein>
<feature type="region of interest" description="Disordered" evidence="1">
    <location>
        <begin position="1"/>
        <end position="36"/>
    </location>
</feature>
<name>A0A8J5NCG6_HOMAM</name>
<feature type="compositionally biased region" description="Basic and acidic residues" evidence="1">
    <location>
        <begin position="58"/>
        <end position="75"/>
    </location>
</feature>
<feature type="region of interest" description="Disordered" evidence="1">
    <location>
        <begin position="52"/>
        <end position="85"/>
    </location>
</feature>
<organism evidence="2 3">
    <name type="scientific">Homarus americanus</name>
    <name type="common">American lobster</name>
    <dbReference type="NCBI Taxonomy" id="6706"/>
    <lineage>
        <taxon>Eukaryota</taxon>
        <taxon>Metazoa</taxon>
        <taxon>Ecdysozoa</taxon>
        <taxon>Arthropoda</taxon>
        <taxon>Crustacea</taxon>
        <taxon>Multicrustacea</taxon>
        <taxon>Malacostraca</taxon>
        <taxon>Eumalacostraca</taxon>
        <taxon>Eucarida</taxon>
        <taxon>Decapoda</taxon>
        <taxon>Pleocyemata</taxon>
        <taxon>Astacidea</taxon>
        <taxon>Nephropoidea</taxon>
        <taxon>Nephropidae</taxon>
        <taxon>Homarus</taxon>
    </lineage>
</organism>
<comment type="caution">
    <text evidence="2">The sequence shown here is derived from an EMBL/GenBank/DDBJ whole genome shotgun (WGS) entry which is preliminary data.</text>
</comment>
<feature type="compositionally biased region" description="Polar residues" evidence="1">
    <location>
        <begin position="76"/>
        <end position="85"/>
    </location>
</feature>
<keyword evidence="3" id="KW-1185">Reference proteome</keyword>
<accession>A0A8J5NCG6</accession>
<gene>
    <name evidence="2" type="ORF">Hamer_G000067</name>
</gene>
<evidence type="ECO:0000313" key="3">
    <source>
        <dbReference type="Proteomes" id="UP000747542"/>
    </source>
</evidence>
<sequence>MSVTVATDDLDIDPSNVPTPELTPGDGSPDGRSVEVTPVLGAPAASLILVGISSPEASGRRSEDQSASLERRRQPELTSVEVSGT</sequence>
<reference evidence="2" key="1">
    <citation type="journal article" date="2021" name="Sci. Adv.">
        <title>The American lobster genome reveals insights on longevity, neural, and immune adaptations.</title>
        <authorList>
            <person name="Polinski J.M."/>
            <person name="Zimin A.V."/>
            <person name="Clark K.F."/>
            <person name="Kohn A.B."/>
            <person name="Sadowski N."/>
            <person name="Timp W."/>
            <person name="Ptitsyn A."/>
            <person name="Khanna P."/>
            <person name="Romanova D.Y."/>
            <person name="Williams P."/>
            <person name="Greenwood S.J."/>
            <person name="Moroz L.L."/>
            <person name="Walt D.R."/>
            <person name="Bodnar A.G."/>
        </authorList>
    </citation>
    <scope>NUCLEOTIDE SEQUENCE</scope>
    <source>
        <strain evidence="2">GMGI-L3</strain>
    </source>
</reference>